<dbReference type="EMBL" id="BAAALN010000005">
    <property type="protein sequence ID" value="GAA1231540.1"/>
    <property type="molecule type" value="Genomic_DNA"/>
</dbReference>
<feature type="compositionally biased region" description="Basic residues" evidence="1">
    <location>
        <begin position="89"/>
        <end position="100"/>
    </location>
</feature>
<keyword evidence="2" id="KW-0732">Signal</keyword>
<feature type="region of interest" description="Disordered" evidence="1">
    <location>
        <begin position="79"/>
        <end position="100"/>
    </location>
</feature>
<comment type="caution">
    <text evidence="3">The sequence shown here is derived from an EMBL/GenBank/DDBJ whole genome shotgun (WGS) entry which is preliminary data.</text>
</comment>
<sequence>MTILRRAAVAGLMTLVLGGAAAPAATASQTVAPEPATGITKIWHVTVQCHIVRISDNHVVGYERADGSGNTKTKALNNAKRNVPVPEGHRKRHCDAKRWW</sequence>
<dbReference type="RefSeq" id="WP_253863884.1">
    <property type="nucleotide sequence ID" value="NZ_BAAALN010000005.1"/>
</dbReference>
<reference evidence="3 4" key="1">
    <citation type="journal article" date="2019" name="Int. J. Syst. Evol. Microbiol.">
        <title>The Global Catalogue of Microorganisms (GCM) 10K type strain sequencing project: providing services to taxonomists for standard genome sequencing and annotation.</title>
        <authorList>
            <consortium name="The Broad Institute Genomics Platform"/>
            <consortium name="The Broad Institute Genome Sequencing Center for Infectious Disease"/>
            <person name="Wu L."/>
            <person name="Ma J."/>
        </authorList>
    </citation>
    <scope>NUCLEOTIDE SEQUENCE [LARGE SCALE GENOMIC DNA]</scope>
    <source>
        <strain evidence="3 4">JCM 13023</strain>
    </source>
</reference>
<evidence type="ECO:0000313" key="3">
    <source>
        <dbReference type="EMBL" id="GAA1231540.1"/>
    </source>
</evidence>
<organism evidence="3 4">
    <name type="scientific">Prauserella halophila</name>
    <dbReference type="NCBI Taxonomy" id="185641"/>
    <lineage>
        <taxon>Bacteria</taxon>
        <taxon>Bacillati</taxon>
        <taxon>Actinomycetota</taxon>
        <taxon>Actinomycetes</taxon>
        <taxon>Pseudonocardiales</taxon>
        <taxon>Pseudonocardiaceae</taxon>
        <taxon>Prauserella</taxon>
    </lineage>
</organism>
<evidence type="ECO:0008006" key="5">
    <source>
        <dbReference type="Google" id="ProtNLM"/>
    </source>
</evidence>
<keyword evidence="4" id="KW-1185">Reference proteome</keyword>
<accession>A0ABN1W3U0</accession>
<evidence type="ECO:0000256" key="1">
    <source>
        <dbReference type="SAM" id="MobiDB-lite"/>
    </source>
</evidence>
<proteinExistence type="predicted"/>
<name>A0ABN1W3U0_9PSEU</name>
<protein>
    <recommendedName>
        <fullName evidence="5">Secreted protein</fullName>
    </recommendedName>
</protein>
<gene>
    <name evidence="3" type="ORF">GCM10009676_13190</name>
</gene>
<evidence type="ECO:0000256" key="2">
    <source>
        <dbReference type="SAM" id="SignalP"/>
    </source>
</evidence>
<evidence type="ECO:0000313" key="4">
    <source>
        <dbReference type="Proteomes" id="UP001500653"/>
    </source>
</evidence>
<dbReference type="Proteomes" id="UP001500653">
    <property type="component" value="Unassembled WGS sequence"/>
</dbReference>
<feature type="signal peptide" evidence="2">
    <location>
        <begin position="1"/>
        <end position="21"/>
    </location>
</feature>
<feature type="chain" id="PRO_5047084753" description="Secreted protein" evidence="2">
    <location>
        <begin position="22"/>
        <end position="100"/>
    </location>
</feature>